<dbReference type="KEGG" id="drm:Dred_1473"/>
<dbReference type="AlphaFoldDB" id="A4J4K0"/>
<feature type="compositionally biased region" description="Basic and acidic residues" evidence="3">
    <location>
        <begin position="428"/>
        <end position="442"/>
    </location>
</feature>
<dbReference type="RefSeq" id="WP_011877819.1">
    <property type="nucleotide sequence ID" value="NC_009253.1"/>
</dbReference>
<evidence type="ECO:0000256" key="4">
    <source>
        <dbReference type="SAM" id="SignalP"/>
    </source>
</evidence>
<dbReference type="InterPro" id="IPR050555">
    <property type="entry name" value="Bact_Solute-Bind_Prot2"/>
</dbReference>
<dbReference type="InterPro" id="IPR028082">
    <property type="entry name" value="Peripla_BP_I"/>
</dbReference>
<feature type="compositionally biased region" description="Low complexity" evidence="3">
    <location>
        <begin position="380"/>
        <end position="398"/>
    </location>
</feature>
<dbReference type="SUPFAM" id="SSF53822">
    <property type="entry name" value="Periplasmic binding protein-like I"/>
    <property type="match status" value="1"/>
</dbReference>
<feature type="domain" description="Periplasmic binding protein" evidence="5">
    <location>
        <begin position="41"/>
        <end position="329"/>
    </location>
</feature>
<dbReference type="PANTHER" id="PTHR30036:SF1">
    <property type="entry name" value="D-XYLOSE-BINDING PERIPLASMIC PROTEIN"/>
    <property type="match status" value="1"/>
</dbReference>
<comment type="subcellular location">
    <subcellularLocation>
        <location evidence="1">Cell envelope</location>
    </subcellularLocation>
</comment>
<dbReference type="Proteomes" id="UP000001556">
    <property type="component" value="Chromosome"/>
</dbReference>
<dbReference type="HOGENOM" id="CLU_543736_0_0_9"/>
<evidence type="ECO:0000256" key="3">
    <source>
        <dbReference type="SAM" id="MobiDB-lite"/>
    </source>
</evidence>
<feature type="chain" id="PRO_5038550576" evidence="4">
    <location>
        <begin position="23"/>
        <end position="467"/>
    </location>
</feature>
<evidence type="ECO:0000259" key="5">
    <source>
        <dbReference type="Pfam" id="PF13407"/>
    </source>
</evidence>
<feature type="signal peptide" evidence="4">
    <location>
        <begin position="1"/>
        <end position="22"/>
    </location>
</feature>
<dbReference type="GO" id="GO:0030288">
    <property type="term" value="C:outer membrane-bounded periplasmic space"/>
    <property type="evidence" value="ECO:0007669"/>
    <property type="project" value="TreeGrafter"/>
</dbReference>
<reference evidence="6 7" key="1">
    <citation type="submission" date="2007-03" db="EMBL/GenBank/DDBJ databases">
        <title>Complete sequence of Desulfotomaculum reducens MI-1.</title>
        <authorList>
            <consortium name="US DOE Joint Genome Institute"/>
            <person name="Copeland A."/>
            <person name="Lucas S."/>
            <person name="Lapidus A."/>
            <person name="Barry K."/>
            <person name="Detter J.C."/>
            <person name="Glavina del Rio T."/>
            <person name="Hammon N."/>
            <person name="Israni S."/>
            <person name="Dalin E."/>
            <person name="Tice H."/>
            <person name="Pitluck S."/>
            <person name="Sims D."/>
            <person name="Brettin T."/>
            <person name="Bruce D."/>
            <person name="Han C."/>
            <person name="Tapia R."/>
            <person name="Schmutz J."/>
            <person name="Larimer F."/>
            <person name="Land M."/>
            <person name="Hauser L."/>
            <person name="Kyrpides N."/>
            <person name="Kim E."/>
            <person name="Tebo B.M."/>
            <person name="Richardson P."/>
        </authorList>
    </citation>
    <scope>NUCLEOTIDE SEQUENCE [LARGE SCALE GENOMIC DNA]</scope>
    <source>
        <strain evidence="6 7">MI-1</strain>
    </source>
</reference>
<dbReference type="Gene3D" id="3.40.50.2300">
    <property type="match status" value="2"/>
</dbReference>
<sequence length="467" mass="50204">MNNPTYKRILSMLLICSLVFVAGCPGKEAQPKPETQKKIKIGVSLAAMEFDGNKIIKKFMQERSKKEKVQLIWLDAKMDPSQQEKDVDKLIQQKVKAIILQTVDPKEGAKLVDKIVQAKIKVIGLETLPYNAPLDGYVASDHTRAGELQGKFILNQVSNQNSGGQKQGQSQQGNQSSGEQSSQSSEQTNQQQGAKSNIKILFLKGDPMDPVAQMIVDGARSVLGQSKNVEKMIVEEHPEGDPQMAQMTVMNTLQEGSVDAILATDDRLAEAAMKALKAENMTQKILTVGVGADQKTSQALANGDHDAEIDIMPEHLANSALDAALDIAEKGNWNNDTVIQNGNFDIPAKIIPVRLIDQEQVQLLTARWGDLKKEEKKSQEQQGQGQQQGSSEGNSSQGGSEGESGQGGGGQGNQGKKTKVKIVTQDGKVMEVEVDGEIKKIEQGAGGEKGQEGQQQGSQGGGGQGGQ</sequence>
<accession>A4J4K0</accession>
<dbReference type="PANTHER" id="PTHR30036">
    <property type="entry name" value="D-XYLOSE-BINDING PERIPLASMIC PROTEIN"/>
    <property type="match status" value="1"/>
</dbReference>
<feature type="compositionally biased region" description="Gly residues" evidence="3">
    <location>
        <begin position="399"/>
        <end position="413"/>
    </location>
</feature>
<dbReference type="STRING" id="349161.Dred_1473"/>
<dbReference type="GO" id="GO:0030246">
    <property type="term" value="F:carbohydrate binding"/>
    <property type="evidence" value="ECO:0007669"/>
    <property type="project" value="TreeGrafter"/>
</dbReference>
<evidence type="ECO:0000313" key="6">
    <source>
        <dbReference type="EMBL" id="ABO50003.1"/>
    </source>
</evidence>
<evidence type="ECO:0000256" key="1">
    <source>
        <dbReference type="ARBA" id="ARBA00004196"/>
    </source>
</evidence>
<feature type="region of interest" description="Disordered" evidence="3">
    <location>
        <begin position="158"/>
        <end position="192"/>
    </location>
</feature>
<dbReference type="eggNOG" id="COG1879">
    <property type="taxonomic scope" value="Bacteria"/>
</dbReference>
<keyword evidence="2 4" id="KW-0732">Signal</keyword>
<evidence type="ECO:0000313" key="7">
    <source>
        <dbReference type="Proteomes" id="UP000001556"/>
    </source>
</evidence>
<dbReference type="EMBL" id="CP000612">
    <property type="protein sequence ID" value="ABO50003.1"/>
    <property type="molecule type" value="Genomic_DNA"/>
</dbReference>
<keyword evidence="7" id="KW-1185">Reference proteome</keyword>
<feature type="compositionally biased region" description="Gly residues" evidence="3">
    <location>
        <begin position="458"/>
        <end position="467"/>
    </location>
</feature>
<proteinExistence type="predicted"/>
<feature type="region of interest" description="Disordered" evidence="3">
    <location>
        <begin position="374"/>
        <end position="467"/>
    </location>
</feature>
<evidence type="ECO:0000256" key="2">
    <source>
        <dbReference type="ARBA" id="ARBA00022729"/>
    </source>
</evidence>
<dbReference type="PROSITE" id="PS51257">
    <property type="entry name" value="PROKAR_LIPOPROTEIN"/>
    <property type="match status" value="1"/>
</dbReference>
<protein>
    <submittedName>
        <fullName evidence="6">Monosaccharide ABC transporter substrate-binding protein, CUT2 family</fullName>
    </submittedName>
</protein>
<gene>
    <name evidence="6" type="ordered locus">Dred_1473</name>
</gene>
<dbReference type="InterPro" id="IPR025997">
    <property type="entry name" value="SBP_2_dom"/>
</dbReference>
<dbReference type="Pfam" id="PF13407">
    <property type="entry name" value="Peripla_BP_4"/>
    <property type="match status" value="1"/>
</dbReference>
<organism evidence="6 7">
    <name type="scientific">Desulforamulus reducens (strain ATCC BAA-1160 / DSM 100696 / MI-1)</name>
    <name type="common">Desulfotomaculum reducens</name>
    <dbReference type="NCBI Taxonomy" id="349161"/>
    <lineage>
        <taxon>Bacteria</taxon>
        <taxon>Bacillati</taxon>
        <taxon>Bacillota</taxon>
        <taxon>Clostridia</taxon>
        <taxon>Eubacteriales</taxon>
        <taxon>Peptococcaceae</taxon>
        <taxon>Desulforamulus</taxon>
    </lineage>
</organism>
<name>A4J4K0_DESRM</name>